<accession>A0A0D7BPR7</accession>
<dbReference type="InterPro" id="IPR031350">
    <property type="entry name" value="Goodbye_dom"/>
</dbReference>
<protein>
    <recommendedName>
        <fullName evidence="1">Fungal STAND N-terminal Goodbye domain-containing protein</fullName>
    </recommendedName>
</protein>
<dbReference type="OrthoDB" id="3012462at2759"/>
<dbReference type="Pfam" id="PF17109">
    <property type="entry name" value="Goodbye"/>
    <property type="match status" value="1"/>
</dbReference>
<sequence length="553" mass="61552">MSITTTSPQMRARASFEAALREYHKRTGYDILSGSAASAAGLSSDDGPAAIHTALRSMLAGVRDSQDGRLDNALAKVLDALLLFTEISGEFADTLQAPGGKGIFVAFGLFLKTMKNYQDRKGELAALLTDVSDFLERFSVREHLDFDDTWNHELCTRIFINVLDVFALVTKILKGRISRVLRGVGAALLSNKDIRDASALLHRNIDAETRWTCVEVLAAVERVSLGVELANATLATTSAAMESQTVVLNSHTSELGAIRNDVQECLAFVHAFRTADRESWSSPVVRNVVSSTDLSIHRATSTDVDIYTVARDAMVVFGRLTSTQVTGEIRVPVACSVVLAMAMSPDIPILFRMMLANMMSFFMWHQVMMPMRVTLTVTVIVWPTRVQVPLSAMRSYESYKLAMREMFCDPDSREYRIFAADSTEPRQRLLHSYEWLFDDCPWELDPGTEIEVPLDSAPLQKVKPESDYVPCPYCGRHNASQTKWQSYDEMQCAGCSYVFIIKSSSKSIETIGGSPSYITQLERKITGLLGWTAEQYRPLLSHHNGTDRCANKY</sequence>
<evidence type="ECO:0000313" key="2">
    <source>
        <dbReference type="EMBL" id="KIY72558.1"/>
    </source>
</evidence>
<dbReference type="Proteomes" id="UP000054007">
    <property type="component" value="Unassembled WGS sequence"/>
</dbReference>
<keyword evidence="3" id="KW-1185">Reference proteome</keyword>
<feature type="domain" description="Fungal STAND N-terminal Goodbye" evidence="1">
    <location>
        <begin position="16"/>
        <end position="139"/>
    </location>
</feature>
<dbReference type="EMBL" id="KN880442">
    <property type="protein sequence ID" value="KIY72558.1"/>
    <property type="molecule type" value="Genomic_DNA"/>
</dbReference>
<name>A0A0D7BPR7_9AGAR</name>
<evidence type="ECO:0000259" key="1">
    <source>
        <dbReference type="Pfam" id="PF17109"/>
    </source>
</evidence>
<gene>
    <name evidence="2" type="ORF">CYLTODRAFT_417763</name>
</gene>
<organism evidence="2 3">
    <name type="scientific">Cylindrobasidium torrendii FP15055 ss-10</name>
    <dbReference type="NCBI Taxonomy" id="1314674"/>
    <lineage>
        <taxon>Eukaryota</taxon>
        <taxon>Fungi</taxon>
        <taxon>Dikarya</taxon>
        <taxon>Basidiomycota</taxon>
        <taxon>Agaricomycotina</taxon>
        <taxon>Agaricomycetes</taxon>
        <taxon>Agaricomycetidae</taxon>
        <taxon>Agaricales</taxon>
        <taxon>Marasmiineae</taxon>
        <taxon>Physalacriaceae</taxon>
        <taxon>Cylindrobasidium</taxon>
    </lineage>
</organism>
<proteinExistence type="predicted"/>
<dbReference type="AlphaFoldDB" id="A0A0D7BPR7"/>
<reference evidence="2 3" key="1">
    <citation type="journal article" date="2015" name="Fungal Genet. Biol.">
        <title>Evolution of novel wood decay mechanisms in Agaricales revealed by the genome sequences of Fistulina hepatica and Cylindrobasidium torrendii.</title>
        <authorList>
            <person name="Floudas D."/>
            <person name="Held B.W."/>
            <person name="Riley R."/>
            <person name="Nagy L.G."/>
            <person name="Koehler G."/>
            <person name="Ransdell A.S."/>
            <person name="Younus H."/>
            <person name="Chow J."/>
            <person name="Chiniquy J."/>
            <person name="Lipzen A."/>
            <person name="Tritt A."/>
            <person name="Sun H."/>
            <person name="Haridas S."/>
            <person name="LaButti K."/>
            <person name="Ohm R.A."/>
            <person name="Kues U."/>
            <person name="Blanchette R.A."/>
            <person name="Grigoriev I.V."/>
            <person name="Minto R.E."/>
            <person name="Hibbett D.S."/>
        </authorList>
    </citation>
    <scope>NUCLEOTIDE SEQUENCE [LARGE SCALE GENOMIC DNA]</scope>
    <source>
        <strain evidence="2 3">FP15055 ss-10</strain>
    </source>
</reference>
<evidence type="ECO:0000313" key="3">
    <source>
        <dbReference type="Proteomes" id="UP000054007"/>
    </source>
</evidence>